<evidence type="ECO:0000256" key="3">
    <source>
        <dbReference type="ARBA" id="ARBA00022695"/>
    </source>
</evidence>
<dbReference type="InterPro" id="IPR051838">
    <property type="entry name" value="ARTD_PARP"/>
</dbReference>
<dbReference type="SUPFAM" id="SSF56399">
    <property type="entry name" value="ADP-ribosylation"/>
    <property type="match status" value="1"/>
</dbReference>
<dbReference type="InterPro" id="IPR016135">
    <property type="entry name" value="UBQ-conjugating_enzyme/RWD"/>
</dbReference>
<feature type="region of interest" description="Disordered" evidence="5">
    <location>
        <begin position="109"/>
        <end position="135"/>
    </location>
</feature>
<dbReference type="GO" id="GO:0016779">
    <property type="term" value="F:nucleotidyltransferase activity"/>
    <property type="evidence" value="ECO:0007669"/>
    <property type="project" value="UniProtKB-KW"/>
</dbReference>
<evidence type="ECO:0000256" key="5">
    <source>
        <dbReference type="SAM" id="MobiDB-lite"/>
    </source>
</evidence>
<reference evidence="7 8" key="1">
    <citation type="journal article" date="2023" name="IMA Fungus">
        <title>Comparative genomic study of the Penicillium genus elucidates a diverse pangenome and 15 lateral gene transfer events.</title>
        <authorList>
            <person name="Petersen C."/>
            <person name="Sorensen T."/>
            <person name="Nielsen M.R."/>
            <person name="Sondergaard T.E."/>
            <person name="Sorensen J.L."/>
            <person name="Fitzpatrick D.A."/>
            <person name="Frisvad J.C."/>
            <person name="Nielsen K.L."/>
        </authorList>
    </citation>
    <scope>NUCLEOTIDE SEQUENCE [LARGE SCALE GENOMIC DNA]</scope>
    <source>
        <strain evidence="7 8">IBT 35679</strain>
    </source>
</reference>
<dbReference type="PANTHER" id="PTHR21328">
    <property type="entry name" value="POLY ADP-RIBOSE POLYMERASE FAMILY, MEMBER PARP"/>
    <property type="match status" value="1"/>
</dbReference>
<evidence type="ECO:0000256" key="4">
    <source>
        <dbReference type="ARBA" id="ARBA00023027"/>
    </source>
</evidence>
<keyword evidence="2" id="KW-0808">Transferase</keyword>
<feature type="domain" description="UBC core" evidence="6">
    <location>
        <begin position="971"/>
        <end position="1140"/>
    </location>
</feature>
<dbReference type="InterPro" id="IPR000608">
    <property type="entry name" value="UBC"/>
</dbReference>
<evidence type="ECO:0000313" key="7">
    <source>
        <dbReference type="EMBL" id="KAJ5538026.1"/>
    </source>
</evidence>
<protein>
    <recommendedName>
        <fullName evidence="6">UBC core domain-containing protein</fullName>
    </recommendedName>
</protein>
<name>A0AAD6CVG5_9EURO</name>
<dbReference type="Gene3D" id="3.90.228.10">
    <property type="match status" value="1"/>
</dbReference>
<dbReference type="InterPro" id="IPR012317">
    <property type="entry name" value="Poly(ADP-ribose)pol_cat_dom"/>
</dbReference>
<gene>
    <name evidence="7" type="ORF">N7494_007505</name>
</gene>
<evidence type="ECO:0000313" key="8">
    <source>
        <dbReference type="Proteomes" id="UP001220324"/>
    </source>
</evidence>
<keyword evidence="4" id="KW-0520">NAD</keyword>
<dbReference type="Proteomes" id="UP001220324">
    <property type="component" value="Unassembled WGS sequence"/>
</dbReference>
<dbReference type="Pfam" id="PF00179">
    <property type="entry name" value="UQ_con"/>
    <property type="match status" value="1"/>
</dbReference>
<keyword evidence="8" id="KW-1185">Reference proteome</keyword>
<feature type="region of interest" description="Disordered" evidence="5">
    <location>
        <begin position="847"/>
        <end position="888"/>
    </location>
</feature>
<dbReference type="PROSITE" id="PS50127">
    <property type="entry name" value="UBC_2"/>
    <property type="match status" value="1"/>
</dbReference>
<dbReference type="FunFam" id="3.10.110.10:FF:000107">
    <property type="entry name" value="Ubiquitin conjugating enzyme, putative"/>
    <property type="match status" value="1"/>
</dbReference>
<feature type="compositionally biased region" description="Polar residues" evidence="5">
    <location>
        <begin position="849"/>
        <end position="858"/>
    </location>
</feature>
<evidence type="ECO:0000256" key="1">
    <source>
        <dbReference type="ARBA" id="ARBA00022676"/>
    </source>
</evidence>
<comment type="caution">
    <text evidence="7">The sequence shown here is derived from an EMBL/GenBank/DDBJ whole genome shotgun (WGS) entry which is preliminary data.</text>
</comment>
<proteinExistence type="predicted"/>
<dbReference type="Pfam" id="PF00644">
    <property type="entry name" value="PARP"/>
    <property type="match status" value="1"/>
</dbReference>
<organism evidence="7 8">
    <name type="scientific">Penicillium frequentans</name>
    <dbReference type="NCBI Taxonomy" id="3151616"/>
    <lineage>
        <taxon>Eukaryota</taxon>
        <taxon>Fungi</taxon>
        <taxon>Dikarya</taxon>
        <taxon>Ascomycota</taxon>
        <taxon>Pezizomycotina</taxon>
        <taxon>Eurotiomycetes</taxon>
        <taxon>Eurotiomycetidae</taxon>
        <taxon>Eurotiales</taxon>
        <taxon>Aspergillaceae</taxon>
        <taxon>Penicillium</taxon>
    </lineage>
</organism>
<feature type="compositionally biased region" description="Low complexity" evidence="5">
    <location>
        <begin position="867"/>
        <end position="879"/>
    </location>
</feature>
<keyword evidence="3" id="KW-0548">Nucleotidyltransferase</keyword>
<keyword evidence="1" id="KW-0328">Glycosyltransferase</keyword>
<dbReference type="EMBL" id="JAQIZZ010000006">
    <property type="protein sequence ID" value="KAJ5538026.1"/>
    <property type="molecule type" value="Genomic_DNA"/>
</dbReference>
<accession>A0AAD6CVG5</accession>
<evidence type="ECO:0000259" key="6">
    <source>
        <dbReference type="PROSITE" id="PS50127"/>
    </source>
</evidence>
<dbReference type="Gene3D" id="3.10.110.10">
    <property type="entry name" value="Ubiquitin Conjugating Enzyme"/>
    <property type="match status" value="1"/>
</dbReference>
<dbReference type="SUPFAM" id="SSF54495">
    <property type="entry name" value="UBC-like"/>
    <property type="match status" value="1"/>
</dbReference>
<dbReference type="CDD" id="cd23802">
    <property type="entry name" value="UBCc_UBE2Q"/>
    <property type="match status" value="1"/>
</dbReference>
<evidence type="ECO:0000256" key="2">
    <source>
        <dbReference type="ARBA" id="ARBA00022679"/>
    </source>
</evidence>
<sequence length="1150" mass="127387">MPTKDFRMDLRDASTPQQFTHLSRVQPGDYDGSIFFEFHDSDSGTNIEFQVVVSDPSDYPTDHSFVVFTSSDNVALQVTTGLEKAQDKGAFTGVSIHDVLTTVDRMVHNALRDPKPPSPGEPNYEDDSDGSDGIIDEYEEFSDDATFNLPSGQRLTLALPQKLRYDLRLAKAAGFKVGCLGDVTGPIILSIARRISKLDISEEAMQAWTVQPSEYLVLLIQYSNGYQDMQGIFEMKESAAPWVQMRIGLCDSYKPSSLQAALLAFQAPPTSLKTEGDDKPPDTKSMASLRPVFIGSSLNKLLNERLLGIITARKKFNFSWTGAEFFVHANQGKVISAEDADNPQFYIQDTWVSPPPSALVSDHYLEMGLDMTRTSFPLVAMQFTLRHFIRCAEFCLICHCKTFDGFEVLKPYVCSNGLCLYQYITFGMGSSVEHDIRTQPFVVDLLISLAYARAQMGLLEDFPTGLGILVPDEEKVTSGKKLAKLSEPPNYHAGRLIKSSMTVFCQATGITVGDWIQVIHSTHSLTASWHCQVQDVDKDLAFITLSQPVPTASQVLLHSTLPDAQDVSFVCYDQKFDDMKPQKKQAVMLRILDTLPSIQLMALYLGSSDSEKVLSSWRERISPAALDMLRWIVASNRSCILQDHEDKAHLVSNMPGYMQFRLVQGAPDKEQRFINALESVAMTKKPNNPTLFAWHGSPIANWHSILRKGLNFDKISNGRACGNGVYFSRHFTTSAGYTHAHGAVSDWPHSSLKMQTVLSLNEIINRPEDFVSRCPHFVVDHLDWIQPRYLFVGNRGSVGPKQPTFQTSDLVPFYSQDPKYPAIGPDGRSVRIPLSAISSQRRQMFGIRSSMSSQNSPAQIRKESFETHTSSESTDTKSSNVNSDDCGSVSTATDDLNLLISDSGTEDGITDTTIETEIAVENRTTEESFPENNLQMATPPTHTALETDFVSGTLQANRLPIIAPPQYATTTATKLLQQHLQTTLKVQKKEAPAELGWCIDPNLISTVYQWIVELHSFDSALPLAQDLKAARLNSVVLELRFPNDFPMNPPFARVIRPRFLEFAAGGGGHVTAGGAICMELLSNSGWSPVTSIESVLLQVRLALSTTEPRPARLARGSRRDYGIGEAVAAFKRACLSHGWRVPSDLELITG</sequence>
<dbReference type="GO" id="GO:0003950">
    <property type="term" value="F:NAD+ poly-ADP-ribosyltransferase activity"/>
    <property type="evidence" value="ECO:0007669"/>
    <property type="project" value="InterPro"/>
</dbReference>
<feature type="compositionally biased region" description="Acidic residues" evidence="5">
    <location>
        <begin position="123"/>
        <end position="135"/>
    </location>
</feature>
<dbReference type="AlphaFoldDB" id="A0AAD6CVG5"/>